<dbReference type="AlphaFoldDB" id="A0A0D2LZN4"/>
<proteinExistence type="predicted"/>
<name>A0A0D2LZN4_HYPSF</name>
<evidence type="ECO:0000256" key="1">
    <source>
        <dbReference type="SAM" id="MobiDB-lite"/>
    </source>
</evidence>
<feature type="region of interest" description="Disordered" evidence="1">
    <location>
        <begin position="157"/>
        <end position="179"/>
    </location>
</feature>
<accession>A0A0D2LZN4</accession>
<dbReference type="Proteomes" id="UP000054270">
    <property type="component" value="Unassembled WGS sequence"/>
</dbReference>
<reference evidence="3" key="1">
    <citation type="submission" date="2014-04" db="EMBL/GenBank/DDBJ databases">
        <title>Evolutionary Origins and Diversification of the Mycorrhizal Mutualists.</title>
        <authorList>
            <consortium name="DOE Joint Genome Institute"/>
            <consortium name="Mycorrhizal Genomics Consortium"/>
            <person name="Kohler A."/>
            <person name="Kuo A."/>
            <person name="Nagy L.G."/>
            <person name="Floudas D."/>
            <person name="Copeland A."/>
            <person name="Barry K.W."/>
            <person name="Cichocki N."/>
            <person name="Veneault-Fourrey C."/>
            <person name="LaButti K."/>
            <person name="Lindquist E.A."/>
            <person name="Lipzen A."/>
            <person name="Lundell T."/>
            <person name="Morin E."/>
            <person name="Murat C."/>
            <person name="Riley R."/>
            <person name="Ohm R."/>
            <person name="Sun H."/>
            <person name="Tunlid A."/>
            <person name="Henrissat B."/>
            <person name="Grigoriev I.V."/>
            <person name="Hibbett D.S."/>
            <person name="Martin F."/>
        </authorList>
    </citation>
    <scope>NUCLEOTIDE SEQUENCE [LARGE SCALE GENOMIC DNA]</scope>
    <source>
        <strain evidence="3">FD-334 SS-4</strain>
    </source>
</reference>
<keyword evidence="3" id="KW-1185">Reference proteome</keyword>
<evidence type="ECO:0000313" key="2">
    <source>
        <dbReference type="EMBL" id="KJA16383.1"/>
    </source>
</evidence>
<evidence type="ECO:0000313" key="3">
    <source>
        <dbReference type="Proteomes" id="UP000054270"/>
    </source>
</evidence>
<gene>
    <name evidence="2" type="ORF">HYPSUDRAFT_207087</name>
</gene>
<organism evidence="2 3">
    <name type="scientific">Hypholoma sublateritium (strain FD-334 SS-4)</name>
    <dbReference type="NCBI Taxonomy" id="945553"/>
    <lineage>
        <taxon>Eukaryota</taxon>
        <taxon>Fungi</taxon>
        <taxon>Dikarya</taxon>
        <taxon>Basidiomycota</taxon>
        <taxon>Agaricomycotina</taxon>
        <taxon>Agaricomycetes</taxon>
        <taxon>Agaricomycetidae</taxon>
        <taxon>Agaricales</taxon>
        <taxon>Agaricineae</taxon>
        <taxon>Strophariaceae</taxon>
        <taxon>Hypholoma</taxon>
    </lineage>
</organism>
<sequence>MSHRITAVEMVFGDIPSADLENEHGDFVLVNLIKHGLRRWEVGQFLLSITDPKRREDGNAYLPVVTFTEGTGVLGAGKYICEDLIRPLPNPRLKENTLVLPGASGIRPLSSLEFVWVVDRQRRLGDPQAHKYRPAMFINYVSDTESMVMMLDKANKETKRKNTVRTASIQRYDRPEGVP</sequence>
<dbReference type="EMBL" id="KN817622">
    <property type="protein sequence ID" value="KJA16383.1"/>
    <property type="molecule type" value="Genomic_DNA"/>
</dbReference>
<protein>
    <submittedName>
        <fullName evidence="2">Uncharacterized protein</fullName>
    </submittedName>
</protein>